<dbReference type="PANTHER" id="PTHR42695">
    <property type="entry name" value="GLUTAMINE AMIDOTRANSFERASE YLR126C-RELATED"/>
    <property type="match status" value="1"/>
</dbReference>
<organism evidence="2 3">
    <name type="scientific">Methylobacterium brachiatum</name>
    <dbReference type="NCBI Taxonomy" id="269660"/>
    <lineage>
        <taxon>Bacteria</taxon>
        <taxon>Pseudomonadati</taxon>
        <taxon>Pseudomonadota</taxon>
        <taxon>Alphaproteobacteria</taxon>
        <taxon>Hyphomicrobiales</taxon>
        <taxon>Methylobacteriaceae</taxon>
        <taxon>Methylobacterium</taxon>
    </lineage>
</organism>
<protein>
    <submittedName>
        <fullName evidence="2">GMP synthase (Glutamine-hydrolyzing)</fullName>
        <ecNumber evidence="2">6.3.5.2</ecNumber>
    </submittedName>
</protein>
<dbReference type="EC" id="6.3.5.2" evidence="2"/>
<dbReference type="EMBL" id="JAUSWL010000020">
    <property type="protein sequence ID" value="MDQ0546988.1"/>
    <property type="molecule type" value="Genomic_DNA"/>
</dbReference>
<sequence>MREAVVIRHVAFEDLAAFADPIEQAGYAIRYRDAGIDDLTPEQAGGADLLVVLGGPMSADQDDLYPFLRAEREALRVRLAAGAPTLGICLGAQLMAAALGARVAPGPGKEIGWAPVALTDRGRAGPLRHLDHVPVLHWHGDAFDLPPGAERLAATPLCPNQAFALGRHALGFQFHPEADGQGFERWLIGHAVEIAATPGASVPALRADARRLGPGAAEAGRRCLAEWLGGLT</sequence>
<feature type="domain" description="Glutamine amidotransferase" evidence="1">
    <location>
        <begin position="43"/>
        <end position="181"/>
    </location>
</feature>
<dbReference type="Pfam" id="PF00117">
    <property type="entry name" value="GATase"/>
    <property type="match status" value="1"/>
</dbReference>
<evidence type="ECO:0000313" key="2">
    <source>
        <dbReference type="EMBL" id="MDQ0546988.1"/>
    </source>
</evidence>
<dbReference type="RefSeq" id="WP_230368026.1">
    <property type="nucleotide sequence ID" value="NZ_JAJALK010000019.1"/>
</dbReference>
<comment type="caution">
    <text evidence="2">The sequence shown here is derived from an EMBL/GenBank/DDBJ whole genome shotgun (WGS) entry which is preliminary data.</text>
</comment>
<keyword evidence="2" id="KW-0436">Ligase</keyword>
<dbReference type="Proteomes" id="UP001223420">
    <property type="component" value="Unassembled WGS sequence"/>
</dbReference>
<dbReference type="GO" id="GO:0005829">
    <property type="term" value="C:cytosol"/>
    <property type="evidence" value="ECO:0007669"/>
    <property type="project" value="TreeGrafter"/>
</dbReference>
<dbReference type="SUPFAM" id="SSF52317">
    <property type="entry name" value="Class I glutamine amidotransferase-like"/>
    <property type="match status" value="1"/>
</dbReference>
<dbReference type="NCBIfam" id="NF005458">
    <property type="entry name" value="PRK07053.1"/>
    <property type="match status" value="1"/>
</dbReference>
<evidence type="ECO:0000259" key="1">
    <source>
        <dbReference type="Pfam" id="PF00117"/>
    </source>
</evidence>
<dbReference type="InterPro" id="IPR044992">
    <property type="entry name" value="ChyE-like"/>
</dbReference>
<dbReference type="GO" id="GO:0003922">
    <property type="term" value="F:GMP synthase (glutamine-hydrolyzing) activity"/>
    <property type="evidence" value="ECO:0007669"/>
    <property type="project" value="UniProtKB-EC"/>
</dbReference>
<accession>A0AAJ1X112</accession>
<reference evidence="2" key="1">
    <citation type="submission" date="2023-07" db="EMBL/GenBank/DDBJ databases">
        <title>Genomic Encyclopedia of Type Strains, Phase IV (KMG-IV): sequencing the most valuable type-strain genomes for metagenomic binning, comparative biology and taxonomic classification.</title>
        <authorList>
            <person name="Goeker M."/>
        </authorList>
    </citation>
    <scope>NUCLEOTIDE SEQUENCE</scope>
    <source>
        <strain evidence="2">DSM 19569</strain>
    </source>
</reference>
<proteinExistence type="predicted"/>
<dbReference type="PANTHER" id="PTHR42695:SF5">
    <property type="entry name" value="GLUTAMINE AMIDOTRANSFERASE YLR126C-RELATED"/>
    <property type="match status" value="1"/>
</dbReference>
<dbReference type="PROSITE" id="PS51273">
    <property type="entry name" value="GATASE_TYPE_1"/>
    <property type="match status" value="1"/>
</dbReference>
<name>A0AAJ1X112_9HYPH</name>
<gene>
    <name evidence="2" type="ORF">QO001_005941</name>
</gene>
<dbReference type="InterPro" id="IPR029062">
    <property type="entry name" value="Class_I_gatase-like"/>
</dbReference>
<dbReference type="CDD" id="cd01741">
    <property type="entry name" value="GATase1_1"/>
    <property type="match status" value="1"/>
</dbReference>
<dbReference type="AlphaFoldDB" id="A0AAJ1X112"/>
<dbReference type="InterPro" id="IPR017926">
    <property type="entry name" value="GATASE"/>
</dbReference>
<dbReference type="Gene3D" id="3.40.50.880">
    <property type="match status" value="1"/>
</dbReference>
<evidence type="ECO:0000313" key="3">
    <source>
        <dbReference type="Proteomes" id="UP001223420"/>
    </source>
</evidence>